<evidence type="ECO:0008006" key="3">
    <source>
        <dbReference type="Google" id="ProtNLM"/>
    </source>
</evidence>
<proteinExistence type="predicted"/>
<dbReference type="EMBL" id="JQEC01000057">
    <property type="protein sequence ID" value="KGJ89151.1"/>
    <property type="molecule type" value="Genomic_DNA"/>
</dbReference>
<dbReference type="Gene3D" id="3.30.56.110">
    <property type="entry name" value="Protein of unknown function DUF2237"/>
    <property type="match status" value="1"/>
</dbReference>
<dbReference type="OrthoDB" id="9792525at2"/>
<name>A0A099KFP0_COLPS</name>
<comment type="caution">
    <text evidence="1">The sequence shown here is derived from an EMBL/GenBank/DDBJ whole genome shotgun (WGS) entry which is preliminary data.</text>
</comment>
<accession>A0A099KFP0</accession>
<protein>
    <recommendedName>
        <fullName evidence="3">DUF2237 domain-containing protein</fullName>
    </recommendedName>
</protein>
<organism evidence="1 2">
    <name type="scientific">Colwellia psychrerythraea</name>
    <name type="common">Vibrio psychroerythus</name>
    <dbReference type="NCBI Taxonomy" id="28229"/>
    <lineage>
        <taxon>Bacteria</taxon>
        <taxon>Pseudomonadati</taxon>
        <taxon>Pseudomonadota</taxon>
        <taxon>Gammaproteobacteria</taxon>
        <taxon>Alteromonadales</taxon>
        <taxon>Colwelliaceae</taxon>
        <taxon>Colwellia</taxon>
    </lineage>
</organism>
<dbReference type="InterPro" id="IPR018714">
    <property type="entry name" value="DUF2237"/>
</dbReference>
<dbReference type="PANTHER" id="PTHR37466:SF1">
    <property type="entry name" value="SLR1628 PROTEIN"/>
    <property type="match status" value="1"/>
</dbReference>
<dbReference type="Pfam" id="PF09996">
    <property type="entry name" value="DUF2237"/>
    <property type="match status" value="1"/>
</dbReference>
<dbReference type="RefSeq" id="WP_033084112.1">
    <property type="nucleotide sequence ID" value="NZ_JQEC01000057.1"/>
</dbReference>
<evidence type="ECO:0000313" key="1">
    <source>
        <dbReference type="EMBL" id="KGJ89151.1"/>
    </source>
</evidence>
<sequence>MEMDESINVFGEELVACGGDPVTGFFRDNKCNTCEQDAGSHTVCIEASQQFLEFSRFKGNDLSTPVPEVNFKGIKAGDTWCLCAMRWLEAYQGDRAPRVHLRKTHIKALEIVPIEILKKYALDLS</sequence>
<reference evidence="1 2" key="1">
    <citation type="submission" date="2014-08" db="EMBL/GenBank/DDBJ databases">
        <title>Genomic and Phenotypic Diversity of Colwellia psychrerythraea strains from Disparate Marine Basins.</title>
        <authorList>
            <person name="Techtmann S.M."/>
            <person name="Stelling S.C."/>
            <person name="Utturkar S.M."/>
            <person name="Alshibli N."/>
            <person name="Harris A."/>
            <person name="Brown S.D."/>
            <person name="Hazen T.C."/>
        </authorList>
    </citation>
    <scope>NUCLEOTIDE SEQUENCE [LARGE SCALE GENOMIC DNA]</scope>
    <source>
        <strain evidence="1 2">GAB14E</strain>
    </source>
</reference>
<dbReference type="Proteomes" id="UP000029868">
    <property type="component" value="Unassembled WGS sequence"/>
</dbReference>
<dbReference type="PATRIC" id="fig|28229.3.peg.4123"/>
<gene>
    <name evidence="1" type="ORF">GAB14E_4147</name>
</gene>
<dbReference type="AlphaFoldDB" id="A0A099KFP0"/>
<dbReference type="PANTHER" id="PTHR37466">
    <property type="entry name" value="SLR1628 PROTEIN"/>
    <property type="match status" value="1"/>
</dbReference>
<evidence type="ECO:0000313" key="2">
    <source>
        <dbReference type="Proteomes" id="UP000029868"/>
    </source>
</evidence>